<dbReference type="EMBL" id="JAAMPC010000001">
    <property type="protein sequence ID" value="KAG2334081.1"/>
    <property type="molecule type" value="Genomic_DNA"/>
</dbReference>
<reference evidence="1 2" key="1">
    <citation type="submission" date="2020-02" db="EMBL/GenBank/DDBJ databases">
        <authorList>
            <person name="Ma Q."/>
            <person name="Huang Y."/>
            <person name="Song X."/>
            <person name="Pei D."/>
        </authorList>
    </citation>
    <scope>NUCLEOTIDE SEQUENCE [LARGE SCALE GENOMIC DNA]</scope>
    <source>
        <strain evidence="1">Sxm20200214</strain>
        <tissue evidence="1">Leaf</tissue>
    </source>
</reference>
<protein>
    <submittedName>
        <fullName evidence="1">Uncharacterized protein</fullName>
    </submittedName>
</protein>
<name>A0A8X7WPT1_BRACI</name>
<organism evidence="1 2">
    <name type="scientific">Brassica carinata</name>
    <name type="common">Ethiopian mustard</name>
    <name type="synonym">Abyssinian cabbage</name>
    <dbReference type="NCBI Taxonomy" id="52824"/>
    <lineage>
        <taxon>Eukaryota</taxon>
        <taxon>Viridiplantae</taxon>
        <taxon>Streptophyta</taxon>
        <taxon>Embryophyta</taxon>
        <taxon>Tracheophyta</taxon>
        <taxon>Spermatophyta</taxon>
        <taxon>Magnoliopsida</taxon>
        <taxon>eudicotyledons</taxon>
        <taxon>Gunneridae</taxon>
        <taxon>Pentapetalae</taxon>
        <taxon>rosids</taxon>
        <taxon>malvids</taxon>
        <taxon>Brassicales</taxon>
        <taxon>Brassicaceae</taxon>
        <taxon>Brassiceae</taxon>
        <taxon>Brassica</taxon>
    </lineage>
</organism>
<accession>A0A8X7WPT1</accession>
<keyword evidence="2" id="KW-1185">Reference proteome</keyword>
<proteinExistence type="predicted"/>
<evidence type="ECO:0000313" key="2">
    <source>
        <dbReference type="Proteomes" id="UP000886595"/>
    </source>
</evidence>
<dbReference type="AlphaFoldDB" id="A0A8X7WPT1"/>
<evidence type="ECO:0000313" key="1">
    <source>
        <dbReference type="EMBL" id="KAG2334081.1"/>
    </source>
</evidence>
<dbReference type="Proteomes" id="UP000886595">
    <property type="component" value="Unassembled WGS sequence"/>
</dbReference>
<sequence>MKPVFKRCWTCVGQELGLYFTILHLRHILLSTPYGPTTMSNEHYFASLVAEILVSLSSHSCLRRSLKLLHLELRTLIPRLSFPTVIDAYVIDA</sequence>
<comment type="caution">
    <text evidence="1">The sequence shown here is derived from an EMBL/GenBank/DDBJ whole genome shotgun (WGS) entry which is preliminary data.</text>
</comment>
<gene>
    <name evidence="1" type="ORF">Bca52824_005261</name>
</gene>